<comment type="caution">
    <text evidence="3">The sequence shown here is derived from an EMBL/GenBank/DDBJ whole genome shotgun (WGS) entry which is preliminary data.</text>
</comment>
<evidence type="ECO:0000313" key="4">
    <source>
        <dbReference type="Proteomes" id="UP000077671"/>
    </source>
</evidence>
<evidence type="ECO:0000313" key="2">
    <source>
        <dbReference type="EMBL" id="CAD6896880.1"/>
    </source>
</evidence>
<organism evidence="3 4">
    <name type="scientific">Tilletia caries</name>
    <name type="common">wheat bunt fungus</name>
    <dbReference type="NCBI Taxonomy" id="13290"/>
    <lineage>
        <taxon>Eukaryota</taxon>
        <taxon>Fungi</taxon>
        <taxon>Dikarya</taxon>
        <taxon>Basidiomycota</taxon>
        <taxon>Ustilaginomycotina</taxon>
        <taxon>Exobasidiomycetes</taxon>
        <taxon>Tilletiales</taxon>
        <taxon>Tilletiaceae</taxon>
        <taxon>Tilletia</taxon>
    </lineage>
</organism>
<reference evidence="3" key="2">
    <citation type="journal article" date="2019" name="IMA Fungus">
        <title>Genome sequencing and comparison of five Tilletia species to identify candidate genes for the detection of regulated species infecting wheat.</title>
        <authorList>
            <person name="Nguyen H.D.T."/>
            <person name="Sultana T."/>
            <person name="Kesanakurti P."/>
            <person name="Hambleton S."/>
        </authorList>
    </citation>
    <scope>NUCLEOTIDE SEQUENCE</scope>
    <source>
        <strain evidence="3">DAOMC 238032</strain>
    </source>
</reference>
<dbReference type="EMBL" id="CAJHJG010000073">
    <property type="protein sequence ID" value="CAD6896880.1"/>
    <property type="molecule type" value="Genomic_DNA"/>
</dbReference>
<sequence length="362" mass="39008">MSDAAPIDVNDMSLEQLGRILLARASRAQEREGTQSNLASSSGGAAGVPVTPEERRPSGLASDSSSDWRSGGSSHSTSASSLASGSSGAAAAARFSFAAGQAKATVRGRSSAGKTAPSPAVAISKNEIALLPFAAWVLSMYNKGKPKGEAGTVQDLNAFLYKQGCIITSKGIKRSMTSAEVMDHIIAEFKKQSWNLAENGFRYAKVRGSSRELVQAIFAPVDVDGAKLEMEYSSSRCYIVMNTRNVQTNSETHAAEHICPRQDKPLVPRVPGFRGKVGGMKSIDWQRTDFWLGDLAGIHLIDDLPQDLKDQGATTVPTLAPDFNNVDNDDFEPEDDWTCMFCKLIAKANKNKCRRLNRQPAY</sequence>
<protein>
    <submittedName>
        <fullName evidence="3">Uncharacterized protein</fullName>
    </submittedName>
</protein>
<proteinExistence type="predicted"/>
<evidence type="ECO:0000256" key="1">
    <source>
        <dbReference type="SAM" id="MobiDB-lite"/>
    </source>
</evidence>
<reference evidence="3" key="1">
    <citation type="submission" date="2016-04" db="EMBL/GenBank/DDBJ databases">
        <authorList>
            <person name="Nguyen H.D."/>
            <person name="Kesanakurti P."/>
            <person name="Cullis J."/>
            <person name="Levesque C.A."/>
            <person name="Hambleton S."/>
        </authorList>
    </citation>
    <scope>NUCLEOTIDE SEQUENCE</scope>
    <source>
        <strain evidence="3">DAOMC 238032</strain>
    </source>
</reference>
<accession>A0A8T8TLH9</accession>
<dbReference type="EMBL" id="LWDD02000212">
    <property type="protein sequence ID" value="KAE8262687.1"/>
    <property type="molecule type" value="Genomic_DNA"/>
</dbReference>
<dbReference type="Proteomes" id="UP000836402">
    <property type="component" value="Unassembled WGS sequence"/>
</dbReference>
<feature type="region of interest" description="Disordered" evidence="1">
    <location>
        <begin position="26"/>
        <end position="83"/>
    </location>
</feature>
<keyword evidence="5" id="KW-1185">Reference proteome</keyword>
<gene>
    <name evidence="3" type="ORF">A4X03_0g2261</name>
    <name evidence="2" type="ORF">JKIAZH3_G5284</name>
</gene>
<dbReference type="AlphaFoldDB" id="A0A8T8TLH9"/>
<reference evidence="2" key="3">
    <citation type="submission" date="2020-10" db="EMBL/GenBank/DDBJ databases">
        <authorList>
            <person name="Sedaghatjoo S."/>
        </authorList>
    </citation>
    <scope>NUCLEOTIDE SEQUENCE</scope>
    <source>
        <strain evidence="2">AZH3</strain>
    </source>
</reference>
<name>A0A8T8TLH9_9BASI</name>
<feature type="compositionally biased region" description="Low complexity" evidence="1">
    <location>
        <begin position="58"/>
        <end position="83"/>
    </location>
</feature>
<evidence type="ECO:0000313" key="3">
    <source>
        <dbReference type="EMBL" id="KAE8262687.1"/>
    </source>
</evidence>
<evidence type="ECO:0000313" key="5">
    <source>
        <dbReference type="Proteomes" id="UP000836402"/>
    </source>
</evidence>
<dbReference type="Proteomes" id="UP000077671">
    <property type="component" value="Unassembled WGS sequence"/>
</dbReference>